<organism evidence="1 2">
    <name type="scientific">Janibacter limosus</name>
    <dbReference type="NCBI Taxonomy" id="53458"/>
    <lineage>
        <taxon>Bacteria</taxon>
        <taxon>Bacillati</taxon>
        <taxon>Actinomycetota</taxon>
        <taxon>Actinomycetes</taxon>
        <taxon>Micrococcales</taxon>
        <taxon>Intrasporangiaceae</taxon>
        <taxon>Janibacter</taxon>
    </lineage>
</organism>
<protein>
    <submittedName>
        <fullName evidence="1">FHA domain-containing protein</fullName>
    </submittedName>
</protein>
<evidence type="ECO:0000313" key="1">
    <source>
        <dbReference type="EMBL" id="UUZ44818.1"/>
    </source>
</evidence>
<dbReference type="EMBL" id="CP087977">
    <property type="protein sequence ID" value="UUZ44818.1"/>
    <property type="molecule type" value="Genomic_DNA"/>
</dbReference>
<sequence>MFTLRGSDNEDTDLVATVDGRTTVGDLAEHLVLADPQRQHAGSSHERADWGQMTPALVNENFRAVDPHTTVQESGLRSGAHVSVTRRSSGYRDTEAPIAVATVVAGPDTGREYALQRGTSHVGRGRDCEVQINDASVSRRHAKLLVADVVEVTDLGSSNGVVVGDEHVDRAILREGEAFTIGDTTFEISTRTAAAGVTTTESGDVAFTRSPRISPVYRGLQFEVPDLPERGKPQRIPLAMMIVPVFMGATLFAITRSRFTIMFMLMMPMMMLANVWESKRRVRLDFEEAMVDFREDVGYLVEDIETELDREHDTRRREHPAVAELGQAVAAHHPLMWTRRPGEPGYLEYRLGSGVRPSRSEIKLPKMGRSRAEARLEVSTLMQGLGVVADVPVTAHPLLDGAIGVSGPREAALGLARSIIVQTMAAHSPAEVVLCALASTTSARDWDWLKWVPHATSPQSPFDVQQTASSRPGCAAIMEQLESLVASRSGADGAGAAGPSVVVLVENDAPLERARLVQLAEAGWKVGVVVVWVSPVTEQLPAACRTFVEVGDDARCRVGWVGPAQLAADVHADLIPLRDAVTVARQLAPITDSSAPGPGRLRHPTVGVLPRPRRHGDRPLGDGRHREVEREPVDPHRAARAGHAQPQAGLAAGRHRAVRDGHAQRGPAHRRTARPRRWHHGRRQVGAAPGPDPRHGHGQQPAAGDLPPRRLQGRVRLPRLRPAAAHRRHGHRPLAPPGAKGVGLAVGRAALPRAPAGPFQGEGPGSSSSDAARSRPRPAR</sequence>
<name>A0AC61U4A3_9MICO</name>
<reference evidence="1" key="1">
    <citation type="submission" date="2021-11" db="EMBL/GenBank/DDBJ databases">
        <title>Study of the species diversity of bacterial strains isolated from a unique natural object - Shulgan-Tash cave (Bashkiria).</title>
        <authorList>
            <person name="Sazanova A.L."/>
            <person name="Chirak E.R."/>
            <person name="Safronova V.I."/>
        </authorList>
    </citation>
    <scope>NUCLEOTIDE SEQUENCE</scope>
    <source>
        <strain evidence="1">P1</strain>
    </source>
</reference>
<evidence type="ECO:0000313" key="2">
    <source>
        <dbReference type="Proteomes" id="UP001059663"/>
    </source>
</evidence>
<accession>A0AC61U4A3</accession>
<dbReference type="Proteomes" id="UP001059663">
    <property type="component" value="Chromosome"/>
</dbReference>
<proteinExistence type="predicted"/>
<gene>
    <name evidence="1" type="ORF">LP422_21495</name>
</gene>